<feature type="transmembrane region" description="Helical" evidence="1">
    <location>
        <begin position="42"/>
        <end position="64"/>
    </location>
</feature>
<organism evidence="2 3">
    <name type="scientific">Paractinoplanes ovalisporus</name>
    <dbReference type="NCBI Taxonomy" id="2810368"/>
    <lineage>
        <taxon>Bacteria</taxon>
        <taxon>Bacillati</taxon>
        <taxon>Actinomycetota</taxon>
        <taxon>Actinomycetes</taxon>
        <taxon>Micromonosporales</taxon>
        <taxon>Micromonosporaceae</taxon>
        <taxon>Paractinoplanes</taxon>
    </lineage>
</organism>
<accession>A0ABS2ASG6</accession>
<dbReference type="EMBL" id="JAENHP010000028">
    <property type="protein sequence ID" value="MBM2622756.1"/>
    <property type="molecule type" value="Genomic_DNA"/>
</dbReference>
<feature type="transmembrane region" description="Helical" evidence="1">
    <location>
        <begin position="12"/>
        <end position="36"/>
    </location>
</feature>
<reference evidence="2 3" key="1">
    <citation type="submission" date="2021-01" db="EMBL/GenBank/DDBJ databases">
        <title>Actinoplanes sp. nov. LDG1-06 isolated from lichen.</title>
        <authorList>
            <person name="Saeng-In P."/>
            <person name="Phongsopitanun W."/>
            <person name="Kanchanasin P."/>
            <person name="Yuki M."/>
            <person name="Kudo T."/>
            <person name="Ohkuma M."/>
            <person name="Tanasupawat S."/>
        </authorList>
    </citation>
    <scope>NUCLEOTIDE SEQUENCE [LARGE SCALE GENOMIC DNA]</scope>
    <source>
        <strain evidence="2 3">LDG1-06</strain>
    </source>
</reference>
<keyword evidence="1" id="KW-0812">Transmembrane</keyword>
<gene>
    <name evidence="2" type="ORF">JIG36_45375</name>
</gene>
<protein>
    <submittedName>
        <fullName evidence="2">Uncharacterized protein</fullName>
    </submittedName>
</protein>
<comment type="caution">
    <text evidence="2">The sequence shown here is derived from an EMBL/GenBank/DDBJ whole genome shotgun (WGS) entry which is preliminary data.</text>
</comment>
<evidence type="ECO:0000313" key="2">
    <source>
        <dbReference type="EMBL" id="MBM2622756.1"/>
    </source>
</evidence>
<proteinExistence type="predicted"/>
<keyword evidence="3" id="KW-1185">Reference proteome</keyword>
<sequence>MHDFGLLVERLVARFGLWKVATTPFAVVPIFVAFGLVVGARFAAFIGVVAAFSTCLVVIVALGAQVRRERRLRAGLDRAVMRLTDTIYLEATTASYVWERWREETTVSRNGDTVIKQWRTLRVNPGATLRVIWVGQTQTAGHVSDYQRRHLRVDAYDFSQKQGNIEVGVQYDVATVWLPREQALVMYLCLDQPLSAGQTMNVLVVWKWPGMYRELLAGGKDEMSITRKRADARRIDVGLTFDKSCRLTRKMRILPLNGCARPAQNLNDDGSLDIAVTYGPSNVPEIVGFILDNKP</sequence>
<keyword evidence="1" id="KW-0472">Membrane</keyword>
<keyword evidence="1" id="KW-1133">Transmembrane helix</keyword>
<evidence type="ECO:0000313" key="3">
    <source>
        <dbReference type="Proteomes" id="UP000632138"/>
    </source>
</evidence>
<evidence type="ECO:0000256" key="1">
    <source>
        <dbReference type="SAM" id="Phobius"/>
    </source>
</evidence>
<name>A0ABS2ASG6_9ACTN</name>
<dbReference type="RefSeq" id="WP_203383108.1">
    <property type="nucleotide sequence ID" value="NZ_JAENHP010000028.1"/>
</dbReference>
<dbReference type="Proteomes" id="UP000632138">
    <property type="component" value="Unassembled WGS sequence"/>
</dbReference>